<name>A0ABW6K733_9BACI</name>
<protein>
    <submittedName>
        <fullName evidence="2">GNAT family N-acetyltransferase</fullName>
        <ecNumber evidence="2">2.3.1.-</ecNumber>
    </submittedName>
</protein>
<evidence type="ECO:0000313" key="3">
    <source>
        <dbReference type="Proteomes" id="UP001601059"/>
    </source>
</evidence>
<dbReference type="SUPFAM" id="SSF55729">
    <property type="entry name" value="Acyl-CoA N-acyltransferases (Nat)"/>
    <property type="match status" value="1"/>
</dbReference>
<dbReference type="PROSITE" id="PS51186">
    <property type="entry name" value="GNAT"/>
    <property type="match status" value="1"/>
</dbReference>
<gene>
    <name evidence="2" type="ORF">ACFYKX_05060</name>
</gene>
<accession>A0ABW6K733</accession>
<keyword evidence="3" id="KW-1185">Reference proteome</keyword>
<proteinExistence type="predicted"/>
<evidence type="ECO:0000259" key="1">
    <source>
        <dbReference type="PROSITE" id="PS51186"/>
    </source>
</evidence>
<dbReference type="GO" id="GO:0016746">
    <property type="term" value="F:acyltransferase activity"/>
    <property type="evidence" value="ECO:0007669"/>
    <property type="project" value="UniProtKB-KW"/>
</dbReference>
<dbReference type="RefSeq" id="WP_389358662.1">
    <property type="nucleotide sequence ID" value="NZ_JBIACK010000001.1"/>
</dbReference>
<keyword evidence="2" id="KW-0808">Transferase</keyword>
<dbReference type="InterPro" id="IPR000182">
    <property type="entry name" value="GNAT_dom"/>
</dbReference>
<sequence length="172" mass="20243">MECGSLEALRVRLTTIHDCDQVIKMLKEIALWMKKNGINQWKFLLEGGDDEEIKEAISKQETFIVTKNNQLIATFTLLNTQSEWDQHIWGEDISNNVLYLHRLAIIPTYMKKRIGKELLDWIVTNVRDDKKYLRLDCVASNSKLNQFYQNYGFDLIGCKDDHNKYVKELKKD</sequence>
<dbReference type="Pfam" id="PF00583">
    <property type="entry name" value="Acetyltransf_1"/>
    <property type="match status" value="1"/>
</dbReference>
<keyword evidence="2" id="KW-0012">Acyltransferase</keyword>
<dbReference type="Proteomes" id="UP001601059">
    <property type="component" value="Unassembled WGS sequence"/>
</dbReference>
<evidence type="ECO:0000313" key="2">
    <source>
        <dbReference type="EMBL" id="MFE8699991.1"/>
    </source>
</evidence>
<reference evidence="2 3" key="1">
    <citation type="submission" date="2024-08" db="EMBL/GenBank/DDBJ databases">
        <title>Two novel Cytobacillus novel species.</title>
        <authorList>
            <person name="Liu G."/>
        </authorList>
    </citation>
    <scope>NUCLEOTIDE SEQUENCE [LARGE SCALE GENOMIC DNA]</scope>
    <source>
        <strain evidence="2 3">FJAT-54145</strain>
    </source>
</reference>
<dbReference type="Gene3D" id="3.40.630.30">
    <property type="match status" value="1"/>
</dbReference>
<dbReference type="EMBL" id="JBIACK010000001">
    <property type="protein sequence ID" value="MFE8699991.1"/>
    <property type="molecule type" value="Genomic_DNA"/>
</dbReference>
<organism evidence="2 3">
    <name type="scientific">Cytobacillus spartinae</name>
    <dbReference type="NCBI Taxonomy" id="3299023"/>
    <lineage>
        <taxon>Bacteria</taxon>
        <taxon>Bacillati</taxon>
        <taxon>Bacillota</taxon>
        <taxon>Bacilli</taxon>
        <taxon>Bacillales</taxon>
        <taxon>Bacillaceae</taxon>
        <taxon>Cytobacillus</taxon>
    </lineage>
</organism>
<dbReference type="CDD" id="cd04301">
    <property type="entry name" value="NAT_SF"/>
    <property type="match status" value="1"/>
</dbReference>
<comment type="caution">
    <text evidence="2">The sequence shown here is derived from an EMBL/GenBank/DDBJ whole genome shotgun (WGS) entry which is preliminary data.</text>
</comment>
<feature type="domain" description="N-acetyltransferase" evidence="1">
    <location>
        <begin position="9"/>
        <end position="172"/>
    </location>
</feature>
<dbReference type="InterPro" id="IPR016181">
    <property type="entry name" value="Acyl_CoA_acyltransferase"/>
</dbReference>
<dbReference type="EC" id="2.3.1.-" evidence="2"/>